<reference evidence="1 2" key="1">
    <citation type="journal article" date="2009" name="PLoS ONE">
        <title>Genome analysis of the anaerobic thermohalophilic bacterium Halothermothrix orenii.</title>
        <authorList>
            <person name="Mavromatis K."/>
            <person name="Ivanova N."/>
            <person name="Anderson I."/>
            <person name="Lykidis A."/>
            <person name="Hooper S.D."/>
            <person name="Sun H."/>
            <person name="Kunin V."/>
            <person name="Lapidus A."/>
            <person name="Hugenholtz P."/>
            <person name="Patel B."/>
            <person name="Kyrpides N.C."/>
        </authorList>
    </citation>
    <scope>NUCLEOTIDE SEQUENCE [LARGE SCALE GENOMIC DNA]</scope>
    <source>
        <strain evidence="2">H 168 / OCM 544 / DSM 9562</strain>
    </source>
</reference>
<gene>
    <name evidence="1" type="ordered locus">Hore_11420</name>
</gene>
<dbReference type="Proteomes" id="UP000000719">
    <property type="component" value="Chromosome"/>
</dbReference>
<dbReference type="eggNOG" id="ENOG5033CXZ">
    <property type="taxonomic scope" value="Bacteria"/>
</dbReference>
<dbReference type="KEGG" id="hor:Hore_11420"/>
<accession>B8CX75</accession>
<proteinExistence type="predicted"/>
<name>B8CX75_HALOH</name>
<dbReference type="EMBL" id="CP001098">
    <property type="protein sequence ID" value="ACL69894.1"/>
    <property type="molecule type" value="Genomic_DNA"/>
</dbReference>
<sequence>MLSVKKKLSLNLSNQANFSGVFKTDLFQVNYVFVIGLDYLNKNIHHDKKKIPLTFKFNKNNELEIEGINGTINDDSIKIYTDRKVTESQD</sequence>
<keyword evidence="2" id="KW-1185">Reference proteome</keyword>
<dbReference type="STRING" id="373903.Hore_11420"/>
<dbReference type="AlphaFoldDB" id="B8CX75"/>
<dbReference type="HOGENOM" id="CLU_188317_0_0_9"/>
<protein>
    <submittedName>
        <fullName evidence="1">Uncharacterized protein</fullName>
    </submittedName>
</protein>
<evidence type="ECO:0000313" key="2">
    <source>
        <dbReference type="Proteomes" id="UP000000719"/>
    </source>
</evidence>
<organism evidence="1 2">
    <name type="scientific">Halothermothrix orenii (strain H 168 / OCM 544 / DSM 9562)</name>
    <dbReference type="NCBI Taxonomy" id="373903"/>
    <lineage>
        <taxon>Bacteria</taxon>
        <taxon>Bacillati</taxon>
        <taxon>Bacillota</taxon>
        <taxon>Clostridia</taxon>
        <taxon>Halanaerobiales</taxon>
        <taxon>Halothermotrichaceae</taxon>
        <taxon>Halothermothrix</taxon>
    </lineage>
</organism>
<evidence type="ECO:0000313" key="1">
    <source>
        <dbReference type="EMBL" id="ACL69894.1"/>
    </source>
</evidence>